<dbReference type="InterPro" id="IPR010982">
    <property type="entry name" value="Lambda_DNA-bd_dom_sf"/>
</dbReference>
<keyword evidence="1" id="KW-0805">Transcription regulation</keyword>
<accession>A0ABN2LZZ2</accession>
<proteinExistence type="predicted"/>
<dbReference type="SUPFAM" id="SSF53822">
    <property type="entry name" value="Periplasmic binding protein-like I"/>
    <property type="match status" value="1"/>
</dbReference>
<sequence length="358" mass="38382">MSPTLRRDAGGRRDSVMMDVARLAGVSHQTVSRVLNNQANVRPETRERVLEAMRQLDYRRNSAARTLVTRRSRTLGLISFESTLFGPASMVYQVEQAAREAGYFLSIASVRSLDRRAVLDAVDRLREQSVEGIVAIAPMPAAGEALAELPVNLPIVVVGLGAAAAARPGGDGMVPSVATDNHAGAVLATRHLAALGHREIRHLSGPPDWPEARDRVAGWRDVLTDADLPVGPVLAGDWSSRSGYELGRVLARDPDLTAVFCANDQMALGLVRALHEAGRRVPHDVSVVGFDDVPEAEYYLPPLTTVRQDFVGLGRQSLDHLLAQVEARDSGAEPAGARLPTLIAPELVVRASTGALST</sequence>
<dbReference type="PROSITE" id="PS00356">
    <property type="entry name" value="HTH_LACI_1"/>
    <property type="match status" value="1"/>
</dbReference>
<evidence type="ECO:0000256" key="2">
    <source>
        <dbReference type="ARBA" id="ARBA00023125"/>
    </source>
</evidence>
<evidence type="ECO:0000256" key="3">
    <source>
        <dbReference type="ARBA" id="ARBA00023163"/>
    </source>
</evidence>
<evidence type="ECO:0000313" key="6">
    <source>
        <dbReference type="Proteomes" id="UP001500218"/>
    </source>
</evidence>
<dbReference type="PROSITE" id="PS50932">
    <property type="entry name" value="HTH_LACI_2"/>
    <property type="match status" value="1"/>
</dbReference>
<protein>
    <submittedName>
        <fullName evidence="5">LacI family DNA-binding transcriptional regulator</fullName>
    </submittedName>
</protein>
<dbReference type="CDD" id="cd01574">
    <property type="entry name" value="PBP1_LacI"/>
    <property type="match status" value="1"/>
</dbReference>
<organism evidence="5 6">
    <name type="scientific">Luedemannella flava</name>
    <dbReference type="NCBI Taxonomy" id="349316"/>
    <lineage>
        <taxon>Bacteria</taxon>
        <taxon>Bacillati</taxon>
        <taxon>Actinomycetota</taxon>
        <taxon>Actinomycetes</taxon>
        <taxon>Micromonosporales</taxon>
        <taxon>Micromonosporaceae</taxon>
        <taxon>Luedemannella</taxon>
    </lineage>
</organism>
<dbReference type="InterPro" id="IPR046335">
    <property type="entry name" value="LacI/GalR-like_sensor"/>
</dbReference>
<dbReference type="CDD" id="cd01392">
    <property type="entry name" value="HTH_LacI"/>
    <property type="match status" value="1"/>
</dbReference>
<evidence type="ECO:0000256" key="1">
    <source>
        <dbReference type="ARBA" id="ARBA00023015"/>
    </source>
</evidence>
<dbReference type="Proteomes" id="UP001500218">
    <property type="component" value="Unassembled WGS sequence"/>
</dbReference>
<dbReference type="PANTHER" id="PTHR30146">
    <property type="entry name" value="LACI-RELATED TRANSCRIPTIONAL REPRESSOR"/>
    <property type="match status" value="1"/>
</dbReference>
<feature type="domain" description="HTH lacI-type" evidence="4">
    <location>
        <begin position="17"/>
        <end position="69"/>
    </location>
</feature>
<dbReference type="InterPro" id="IPR000843">
    <property type="entry name" value="HTH_LacI"/>
</dbReference>
<evidence type="ECO:0000313" key="5">
    <source>
        <dbReference type="EMBL" id="GAA1804168.1"/>
    </source>
</evidence>
<dbReference type="EMBL" id="BAAALT010000073">
    <property type="protein sequence ID" value="GAA1804168.1"/>
    <property type="molecule type" value="Genomic_DNA"/>
</dbReference>
<dbReference type="SUPFAM" id="SSF47413">
    <property type="entry name" value="lambda repressor-like DNA-binding domains"/>
    <property type="match status" value="1"/>
</dbReference>
<comment type="caution">
    <text evidence="5">The sequence shown here is derived from an EMBL/GenBank/DDBJ whole genome shotgun (WGS) entry which is preliminary data.</text>
</comment>
<name>A0ABN2LZZ2_9ACTN</name>
<evidence type="ECO:0000259" key="4">
    <source>
        <dbReference type="PROSITE" id="PS50932"/>
    </source>
</evidence>
<gene>
    <name evidence="5" type="ORF">GCM10009682_27390</name>
</gene>
<dbReference type="PANTHER" id="PTHR30146:SF109">
    <property type="entry name" value="HTH-TYPE TRANSCRIPTIONAL REGULATOR GALS"/>
    <property type="match status" value="1"/>
</dbReference>
<dbReference type="SMART" id="SM00354">
    <property type="entry name" value="HTH_LACI"/>
    <property type="match status" value="1"/>
</dbReference>
<dbReference type="Gene3D" id="3.40.50.2300">
    <property type="match status" value="2"/>
</dbReference>
<dbReference type="Gene3D" id="1.10.260.40">
    <property type="entry name" value="lambda repressor-like DNA-binding domains"/>
    <property type="match status" value="1"/>
</dbReference>
<reference evidence="6" key="1">
    <citation type="journal article" date="2019" name="Int. J. Syst. Evol. Microbiol.">
        <title>The Global Catalogue of Microorganisms (GCM) 10K type strain sequencing project: providing services to taxonomists for standard genome sequencing and annotation.</title>
        <authorList>
            <consortium name="The Broad Institute Genomics Platform"/>
            <consortium name="The Broad Institute Genome Sequencing Center for Infectious Disease"/>
            <person name="Wu L."/>
            <person name="Ma J."/>
        </authorList>
    </citation>
    <scope>NUCLEOTIDE SEQUENCE [LARGE SCALE GENOMIC DNA]</scope>
    <source>
        <strain evidence="6">JCM 13250</strain>
    </source>
</reference>
<dbReference type="Pfam" id="PF00356">
    <property type="entry name" value="LacI"/>
    <property type="match status" value="1"/>
</dbReference>
<dbReference type="RefSeq" id="WP_344130539.1">
    <property type="nucleotide sequence ID" value="NZ_BAAALT010000073.1"/>
</dbReference>
<keyword evidence="2 5" id="KW-0238">DNA-binding</keyword>
<dbReference type="Pfam" id="PF13377">
    <property type="entry name" value="Peripla_BP_3"/>
    <property type="match status" value="1"/>
</dbReference>
<dbReference type="InterPro" id="IPR028082">
    <property type="entry name" value="Peripla_BP_I"/>
</dbReference>
<keyword evidence="6" id="KW-1185">Reference proteome</keyword>
<keyword evidence="3" id="KW-0804">Transcription</keyword>
<dbReference type="GO" id="GO:0003677">
    <property type="term" value="F:DNA binding"/>
    <property type="evidence" value="ECO:0007669"/>
    <property type="project" value="UniProtKB-KW"/>
</dbReference>